<dbReference type="InterPro" id="IPR036259">
    <property type="entry name" value="MFS_trans_sf"/>
</dbReference>
<dbReference type="Proteomes" id="UP000789524">
    <property type="component" value="Unassembled WGS sequence"/>
</dbReference>
<protein>
    <submittedName>
        <fullName evidence="7">(African queen) hypothetical protein</fullName>
    </submittedName>
</protein>
<evidence type="ECO:0000313" key="8">
    <source>
        <dbReference type="Proteomes" id="UP000789524"/>
    </source>
</evidence>
<dbReference type="PANTHER" id="PTHR23507:SF1">
    <property type="entry name" value="FI18259P1-RELATED"/>
    <property type="match status" value="1"/>
</dbReference>
<dbReference type="EMBL" id="CAKASE010000045">
    <property type="protein sequence ID" value="CAG9560192.1"/>
    <property type="molecule type" value="Genomic_DNA"/>
</dbReference>
<comment type="subcellular location">
    <subcellularLocation>
        <location evidence="1">Membrane</location>
        <topology evidence="1">Multi-pass membrane protein</topology>
    </subcellularLocation>
</comment>
<gene>
    <name evidence="7" type="ORF">DCHRY22_LOCUS1907</name>
</gene>
<keyword evidence="8" id="KW-1185">Reference proteome</keyword>
<dbReference type="GO" id="GO:0022857">
    <property type="term" value="F:transmembrane transporter activity"/>
    <property type="evidence" value="ECO:0007669"/>
    <property type="project" value="InterPro"/>
</dbReference>
<feature type="transmembrane region" description="Helical" evidence="6">
    <location>
        <begin position="136"/>
        <end position="160"/>
    </location>
</feature>
<sequence length="452" mass="50813">MSSDTGKALPEEEPLKDKENKPNDFESKGFFEKLAYLKSNVTVEPIFAGIVIPSMLARLAIQNLNMDKTCRLKLNFGDEICDALLERKGNLTYYEGEVQKVISSIETWKSVIQTALPTILVIFMGAWSDRTGNRKLCILLPIVGEFLVCISNILSVVFFNHISVEVTMFLEAIFPAITGGWVMVFLGVFSYVGDITDEKTRTFRVGLVNLCLTAGIPIGVSLSGILLKLWGYYGIFATSGIIYLTTFTYGYIYLEKQTKPGIDKSEKAKPVTFKDIVALIKETVLCAFKKRDGNLRMKVILTLLAVAIIYGPDHGERIITYMFVRYRLKWDALKFSMYSTYSIVAHSIVPIVEILNATTFTSLRSMASKLVETEEMGRMNSLFSLVETLAALVFDPSYTTLYSMTISAFAGSVYIFSACLTIPAIIILVWLFTQYRIETKVRRKQETTQLKL</sequence>
<evidence type="ECO:0000256" key="1">
    <source>
        <dbReference type="ARBA" id="ARBA00004141"/>
    </source>
</evidence>
<feature type="transmembrane region" description="Helical" evidence="6">
    <location>
        <begin position="332"/>
        <end position="355"/>
    </location>
</feature>
<feature type="transmembrane region" description="Helical" evidence="6">
    <location>
        <begin position="232"/>
        <end position="254"/>
    </location>
</feature>
<feature type="transmembrane region" description="Helical" evidence="6">
    <location>
        <begin position="41"/>
        <end position="61"/>
    </location>
</feature>
<dbReference type="Pfam" id="PF07690">
    <property type="entry name" value="MFS_1"/>
    <property type="match status" value="1"/>
</dbReference>
<keyword evidence="4 6" id="KW-0472">Membrane</keyword>
<accession>A0A8J2QGK7</accession>
<feature type="transmembrane region" description="Helical" evidence="6">
    <location>
        <begin position="406"/>
        <end position="433"/>
    </location>
</feature>
<dbReference type="PANTHER" id="PTHR23507">
    <property type="entry name" value="ZGC:174356"/>
    <property type="match status" value="1"/>
</dbReference>
<reference evidence="7" key="1">
    <citation type="submission" date="2021-09" db="EMBL/GenBank/DDBJ databases">
        <authorList>
            <person name="Martin H S."/>
        </authorList>
    </citation>
    <scope>NUCLEOTIDE SEQUENCE</scope>
</reference>
<comment type="caution">
    <text evidence="7">The sequence shown here is derived from an EMBL/GenBank/DDBJ whole genome shotgun (WGS) entry which is preliminary data.</text>
</comment>
<evidence type="ECO:0000256" key="5">
    <source>
        <dbReference type="SAM" id="MobiDB-lite"/>
    </source>
</evidence>
<name>A0A8J2QGK7_9NEOP</name>
<feature type="transmembrane region" description="Helical" evidence="6">
    <location>
        <begin position="172"/>
        <end position="193"/>
    </location>
</feature>
<evidence type="ECO:0000256" key="3">
    <source>
        <dbReference type="ARBA" id="ARBA00022989"/>
    </source>
</evidence>
<feature type="transmembrane region" description="Helical" evidence="6">
    <location>
        <begin position="295"/>
        <end position="312"/>
    </location>
</feature>
<dbReference type="Gene3D" id="1.20.1250.20">
    <property type="entry name" value="MFS general substrate transporter like domains"/>
    <property type="match status" value="1"/>
</dbReference>
<keyword evidence="2 6" id="KW-0812">Transmembrane</keyword>
<evidence type="ECO:0000256" key="4">
    <source>
        <dbReference type="ARBA" id="ARBA00023136"/>
    </source>
</evidence>
<feature type="compositionally biased region" description="Basic and acidic residues" evidence="5">
    <location>
        <begin position="9"/>
        <end position="24"/>
    </location>
</feature>
<keyword evidence="3 6" id="KW-1133">Transmembrane helix</keyword>
<dbReference type="OrthoDB" id="3026777at2759"/>
<dbReference type="GO" id="GO:0016020">
    <property type="term" value="C:membrane"/>
    <property type="evidence" value="ECO:0007669"/>
    <property type="project" value="UniProtKB-SubCell"/>
</dbReference>
<dbReference type="SUPFAM" id="SSF103473">
    <property type="entry name" value="MFS general substrate transporter"/>
    <property type="match status" value="1"/>
</dbReference>
<feature type="region of interest" description="Disordered" evidence="5">
    <location>
        <begin position="1"/>
        <end position="24"/>
    </location>
</feature>
<evidence type="ECO:0000313" key="7">
    <source>
        <dbReference type="EMBL" id="CAG9560192.1"/>
    </source>
</evidence>
<evidence type="ECO:0000256" key="2">
    <source>
        <dbReference type="ARBA" id="ARBA00022692"/>
    </source>
</evidence>
<feature type="transmembrane region" description="Helical" evidence="6">
    <location>
        <begin position="205"/>
        <end position="226"/>
    </location>
</feature>
<evidence type="ECO:0000256" key="6">
    <source>
        <dbReference type="SAM" id="Phobius"/>
    </source>
</evidence>
<feature type="transmembrane region" description="Helical" evidence="6">
    <location>
        <begin position="376"/>
        <end position="394"/>
    </location>
</feature>
<dbReference type="InterPro" id="IPR011701">
    <property type="entry name" value="MFS"/>
</dbReference>
<proteinExistence type="predicted"/>
<organism evidence="7 8">
    <name type="scientific">Danaus chrysippus</name>
    <name type="common">African queen</name>
    <dbReference type="NCBI Taxonomy" id="151541"/>
    <lineage>
        <taxon>Eukaryota</taxon>
        <taxon>Metazoa</taxon>
        <taxon>Ecdysozoa</taxon>
        <taxon>Arthropoda</taxon>
        <taxon>Hexapoda</taxon>
        <taxon>Insecta</taxon>
        <taxon>Pterygota</taxon>
        <taxon>Neoptera</taxon>
        <taxon>Endopterygota</taxon>
        <taxon>Lepidoptera</taxon>
        <taxon>Glossata</taxon>
        <taxon>Ditrysia</taxon>
        <taxon>Papilionoidea</taxon>
        <taxon>Nymphalidae</taxon>
        <taxon>Danainae</taxon>
        <taxon>Danaini</taxon>
        <taxon>Danaina</taxon>
        <taxon>Danaus</taxon>
        <taxon>Anosia</taxon>
    </lineage>
</organism>
<dbReference type="AlphaFoldDB" id="A0A8J2QGK7"/>